<keyword evidence="2" id="KW-1185">Reference proteome</keyword>
<reference evidence="1" key="1">
    <citation type="journal article" date="2019" name="bioRxiv">
        <title>The Genome of the Zebra Mussel, Dreissena polymorpha: A Resource for Invasive Species Research.</title>
        <authorList>
            <person name="McCartney M.A."/>
            <person name="Auch B."/>
            <person name="Kono T."/>
            <person name="Mallez S."/>
            <person name="Zhang Y."/>
            <person name="Obille A."/>
            <person name="Becker A."/>
            <person name="Abrahante J.E."/>
            <person name="Garbe J."/>
            <person name="Badalamenti J.P."/>
            <person name="Herman A."/>
            <person name="Mangelson H."/>
            <person name="Liachko I."/>
            <person name="Sullivan S."/>
            <person name="Sone E.D."/>
            <person name="Koren S."/>
            <person name="Silverstein K.A.T."/>
            <person name="Beckman K.B."/>
            <person name="Gohl D.M."/>
        </authorList>
    </citation>
    <scope>NUCLEOTIDE SEQUENCE</scope>
    <source>
        <strain evidence="1">Duluth1</strain>
        <tissue evidence="1">Whole animal</tissue>
    </source>
</reference>
<accession>A0A9D4FE97</accession>
<proteinExistence type="predicted"/>
<organism evidence="1 2">
    <name type="scientific">Dreissena polymorpha</name>
    <name type="common">Zebra mussel</name>
    <name type="synonym">Mytilus polymorpha</name>
    <dbReference type="NCBI Taxonomy" id="45954"/>
    <lineage>
        <taxon>Eukaryota</taxon>
        <taxon>Metazoa</taxon>
        <taxon>Spiralia</taxon>
        <taxon>Lophotrochozoa</taxon>
        <taxon>Mollusca</taxon>
        <taxon>Bivalvia</taxon>
        <taxon>Autobranchia</taxon>
        <taxon>Heteroconchia</taxon>
        <taxon>Euheterodonta</taxon>
        <taxon>Imparidentia</taxon>
        <taxon>Neoheterodontei</taxon>
        <taxon>Myida</taxon>
        <taxon>Dreissenoidea</taxon>
        <taxon>Dreissenidae</taxon>
        <taxon>Dreissena</taxon>
    </lineage>
</organism>
<reference evidence="1" key="2">
    <citation type="submission" date="2020-11" db="EMBL/GenBank/DDBJ databases">
        <authorList>
            <person name="McCartney M.A."/>
            <person name="Auch B."/>
            <person name="Kono T."/>
            <person name="Mallez S."/>
            <person name="Becker A."/>
            <person name="Gohl D.M."/>
            <person name="Silverstein K.A.T."/>
            <person name="Koren S."/>
            <person name="Bechman K.B."/>
            <person name="Herman A."/>
            <person name="Abrahante J.E."/>
            <person name="Garbe J."/>
        </authorList>
    </citation>
    <scope>NUCLEOTIDE SEQUENCE</scope>
    <source>
        <strain evidence="1">Duluth1</strain>
        <tissue evidence="1">Whole animal</tissue>
    </source>
</reference>
<name>A0A9D4FE97_DREPO</name>
<dbReference type="Proteomes" id="UP000828390">
    <property type="component" value="Unassembled WGS sequence"/>
</dbReference>
<gene>
    <name evidence="1" type="ORF">DPMN_150246</name>
</gene>
<evidence type="ECO:0000313" key="2">
    <source>
        <dbReference type="Proteomes" id="UP000828390"/>
    </source>
</evidence>
<comment type="caution">
    <text evidence="1">The sequence shown here is derived from an EMBL/GenBank/DDBJ whole genome shotgun (WGS) entry which is preliminary data.</text>
</comment>
<sequence length="53" mass="5902">MIIETRESVSWVEPVLGVFGTNAPTVWMDPVISRSLSGHNIQFFTATSKHLTL</sequence>
<dbReference type="AlphaFoldDB" id="A0A9D4FE97"/>
<dbReference type="EMBL" id="JAIWYP010000007">
    <property type="protein sequence ID" value="KAH3796677.1"/>
    <property type="molecule type" value="Genomic_DNA"/>
</dbReference>
<protein>
    <submittedName>
        <fullName evidence="1">Uncharacterized protein</fullName>
    </submittedName>
</protein>
<evidence type="ECO:0000313" key="1">
    <source>
        <dbReference type="EMBL" id="KAH3796677.1"/>
    </source>
</evidence>